<evidence type="ECO:0000313" key="3">
    <source>
        <dbReference type="EMBL" id="MFI9104882.1"/>
    </source>
</evidence>
<keyword evidence="2" id="KW-0732">Signal</keyword>
<proteinExistence type="predicted"/>
<comment type="caution">
    <text evidence="3">The sequence shown here is derived from an EMBL/GenBank/DDBJ whole genome shotgun (WGS) entry which is preliminary data.</text>
</comment>
<organism evidence="3 4">
    <name type="scientific">Streptomyces fildesensis</name>
    <dbReference type="NCBI Taxonomy" id="375757"/>
    <lineage>
        <taxon>Bacteria</taxon>
        <taxon>Bacillati</taxon>
        <taxon>Actinomycetota</taxon>
        <taxon>Actinomycetes</taxon>
        <taxon>Kitasatosporales</taxon>
        <taxon>Streptomycetaceae</taxon>
        <taxon>Streptomyces</taxon>
    </lineage>
</organism>
<feature type="signal peptide" evidence="2">
    <location>
        <begin position="1"/>
        <end position="23"/>
    </location>
</feature>
<accession>A0ABW8CGH2</accession>
<name>A0ABW8CGH2_9ACTN</name>
<feature type="chain" id="PRO_5045499127" description="Secreted protein" evidence="2">
    <location>
        <begin position="24"/>
        <end position="747"/>
    </location>
</feature>
<protein>
    <recommendedName>
        <fullName evidence="5">Secreted protein</fullName>
    </recommendedName>
</protein>
<feature type="region of interest" description="Disordered" evidence="1">
    <location>
        <begin position="704"/>
        <end position="747"/>
    </location>
</feature>
<reference evidence="3 4" key="1">
    <citation type="submission" date="2024-10" db="EMBL/GenBank/DDBJ databases">
        <title>The Natural Products Discovery Center: Release of the First 8490 Sequenced Strains for Exploring Actinobacteria Biosynthetic Diversity.</title>
        <authorList>
            <person name="Kalkreuter E."/>
            <person name="Kautsar S.A."/>
            <person name="Yang D."/>
            <person name="Bader C.D."/>
            <person name="Teijaro C.N."/>
            <person name="Fluegel L."/>
            <person name="Davis C.M."/>
            <person name="Simpson J.R."/>
            <person name="Lauterbach L."/>
            <person name="Steele A.D."/>
            <person name="Gui C."/>
            <person name="Meng S."/>
            <person name="Li G."/>
            <person name="Viehrig K."/>
            <person name="Ye F."/>
            <person name="Su P."/>
            <person name="Kiefer A.F."/>
            <person name="Nichols A."/>
            <person name="Cepeda A.J."/>
            <person name="Yan W."/>
            <person name="Fan B."/>
            <person name="Jiang Y."/>
            <person name="Adhikari A."/>
            <person name="Zheng C.-J."/>
            <person name="Schuster L."/>
            <person name="Cowan T.M."/>
            <person name="Smanski M.J."/>
            <person name="Chevrette M.G."/>
            <person name="De Carvalho L.P.S."/>
            <person name="Shen B."/>
        </authorList>
    </citation>
    <scope>NUCLEOTIDE SEQUENCE [LARGE SCALE GENOMIC DNA]</scope>
    <source>
        <strain evidence="3 4">NPDC053399</strain>
    </source>
</reference>
<dbReference type="EMBL" id="JBITYG010000010">
    <property type="protein sequence ID" value="MFI9104882.1"/>
    <property type="molecule type" value="Genomic_DNA"/>
</dbReference>
<evidence type="ECO:0000256" key="2">
    <source>
        <dbReference type="SAM" id="SignalP"/>
    </source>
</evidence>
<dbReference type="RefSeq" id="WP_399655538.1">
    <property type="nucleotide sequence ID" value="NZ_JBITYG010000010.1"/>
</dbReference>
<keyword evidence="4" id="KW-1185">Reference proteome</keyword>
<feature type="compositionally biased region" description="Basic residues" evidence="1">
    <location>
        <begin position="735"/>
        <end position="747"/>
    </location>
</feature>
<evidence type="ECO:0000313" key="4">
    <source>
        <dbReference type="Proteomes" id="UP001614394"/>
    </source>
</evidence>
<evidence type="ECO:0000256" key="1">
    <source>
        <dbReference type="SAM" id="MobiDB-lite"/>
    </source>
</evidence>
<sequence length="747" mass="78877">MGRTTRLATACTAAAMLTLTWPAAGMSSAAATAAAVTPRIDLRVLVVDDGGPATQAIAAELDSAGTPYTTLDLNNAARPTITAAYLSDTVSGRPRAKFQAVVLPNDNPFGAGSAEMAALAAYETAFGIPQVDAYTYARPEVGLNYAQDPGYIGSLDGATAAVTATAGPFGYLKGNVPFEDNSPTVGESYAFLATPLATQAAGATFTSYVDAPIQGSTARGSLVGQYSHDGRRELIVTFVYNQYQQQFRLLARGMVEWMTQGIHLGADRNYFALHMDDVLLGDDRWNPTLNCTPGDVDCAVGTDQSDPDPIRMTPADATYLKQWSAANGFTPDLMYNGGGSEDYKAEHGGTDPLATQLIADKNAYRWVNHTYTHPYLGCVQDVSVVPWKCSTTATGAVVWTSKADITAQIKDNTTWATQHGLTVNKQELLTGEHSGLKILPQQPLDNPNLATSLTATGVTVLGSDNSRDPQQRKVGPALTVPRFPMNVFYNAGKASEEVDEYNWIYTRAADGGSGICEGSATSTCLDTPLDTATGYASYIVPLEARTDLGHVLSNNPRPHYVHQSNFAEDRIAYPVMEKILGDYKNLYAASTPIVNLRMADISAELSKRAAWDTAVKANKVTAYRIGDTVTVTAPSGLQSTASMPVGTRQAQLVGTTAFGGAYAGQLSGWVAPGALQSSVTLKLTAAATPAVVTATPAKAAQSAQTAKAKAPAQALPVPTGATDPVPYGPGDTGKQKQHRKHTKAARR</sequence>
<dbReference type="Proteomes" id="UP001614394">
    <property type="component" value="Unassembled WGS sequence"/>
</dbReference>
<gene>
    <name evidence="3" type="ORF">ACIGXA_30650</name>
</gene>
<evidence type="ECO:0008006" key="5">
    <source>
        <dbReference type="Google" id="ProtNLM"/>
    </source>
</evidence>
<feature type="compositionally biased region" description="Low complexity" evidence="1">
    <location>
        <begin position="704"/>
        <end position="716"/>
    </location>
</feature>